<sequence>MTKIISSNKLIKALLICIPLFTLTACDNQVDDIIEDIIDGTDETACGEDVTTVNFKQIAYWSVSDEETLDDIDFGMLTHIIYSKIGVESDGDLILPTGDDLDEFEEMIELAQNVGVFAMVSFGNSSDSAFNAIAASDAALDNFADNVEDLIKEYDLDGVDINWQFPENDDEGDLFEDLVKEISEVAEDQGVLFSFVVDTGQDDDATDDGVQDDTLDYPDFINVMALNTTDNDDLHSSLEDAEDAIEYWTDRCVVKNKLVLAIPLYSDGDGALSFREIADDDLDNVCVDEAVNVEDEDGNRFDDINYNGVPTVNDKTEYAQSFAGGVILSSLEQDYFEEGDFYSILAAVDWQVAGGPNDICD</sequence>
<evidence type="ECO:0000313" key="5">
    <source>
        <dbReference type="EMBL" id="MEL0660620.1"/>
    </source>
</evidence>
<evidence type="ECO:0000256" key="3">
    <source>
        <dbReference type="SAM" id="SignalP"/>
    </source>
</evidence>
<dbReference type="Pfam" id="PF00704">
    <property type="entry name" value="Glyco_hydro_18"/>
    <property type="match status" value="1"/>
</dbReference>
<comment type="caution">
    <text evidence="5">The sequence shown here is derived from an EMBL/GenBank/DDBJ whole genome shotgun (WGS) entry which is preliminary data.</text>
</comment>
<evidence type="ECO:0000256" key="2">
    <source>
        <dbReference type="ARBA" id="ARBA00012729"/>
    </source>
</evidence>
<feature type="chain" id="PRO_5046356097" description="chitinase" evidence="3">
    <location>
        <begin position="26"/>
        <end position="361"/>
    </location>
</feature>
<dbReference type="EMBL" id="JBAKBA010000049">
    <property type="protein sequence ID" value="MEL0660620.1"/>
    <property type="molecule type" value="Genomic_DNA"/>
</dbReference>
<dbReference type="Proteomes" id="UP001366060">
    <property type="component" value="Unassembled WGS sequence"/>
</dbReference>
<organism evidence="5 6">
    <name type="scientific">Psychromonas arctica</name>
    <dbReference type="NCBI Taxonomy" id="168275"/>
    <lineage>
        <taxon>Bacteria</taxon>
        <taxon>Pseudomonadati</taxon>
        <taxon>Pseudomonadota</taxon>
        <taxon>Gammaproteobacteria</taxon>
        <taxon>Alteromonadales</taxon>
        <taxon>Psychromonadaceae</taxon>
        <taxon>Psychromonas</taxon>
    </lineage>
</organism>
<dbReference type="PANTHER" id="PTHR11177:SF317">
    <property type="entry name" value="CHITINASE 12-RELATED"/>
    <property type="match status" value="1"/>
</dbReference>
<accession>A0ABU9HFE1</accession>
<dbReference type="SUPFAM" id="SSF51445">
    <property type="entry name" value="(Trans)glycosidases"/>
    <property type="match status" value="1"/>
</dbReference>
<feature type="domain" description="GH18" evidence="4">
    <location>
        <begin position="55"/>
        <end position="355"/>
    </location>
</feature>
<keyword evidence="5" id="KW-0378">Hydrolase</keyword>
<dbReference type="PANTHER" id="PTHR11177">
    <property type="entry name" value="CHITINASE"/>
    <property type="match status" value="1"/>
</dbReference>
<dbReference type="InterPro" id="IPR011583">
    <property type="entry name" value="Chitinase_II/V-like_cat"/>
</dbReference>
<dbReference type="PROSITE" id="PS51257">
    <property type="entry name" value="PROKAR_LIPOPROTEIN"/>
    <property type="match status" value="1"/>
</dbReference>
<dbReference type="Gene3D" id="3.40.5.30">
    <property type="entry name" value="(Trans)glycosidases - domain 2"/>
    <property type="match status" value="1"/>
</dbReference>
<dbReference type="Gene3D" id="3.20.20.80">
    <property type="entry name" value="Glycosidases"/>
    <property type="match status" value="1"/>
</dbReference>
<name>A0ABU9HFE1_9GAMM</name>
<proteinExistence type="predicted"/>
<dbReference type="InterPro" id="IPR017853">
    <property type="entry name" value="GH"/>
</dbReference>
<dbReference type="RefSeq" id="WP_341629031.1">
    <property type="nucleotide sequence ID" value="NZ_JBAKBA010000049.1"/>
</dbReference>
<comment type="catalytic activity">
    <reaction evidence="1">
        <text>Random endo-hydrolysis of N-acetyl-beta-D-glucosaminide (1-&gt;4)-beta-linkages in chitin and chitodextrins.</text>
        <dbReference type="EC" id="3.2.1.14"/>
    </reaction>
</comment>
<reference evidence="5 6" key="1">
    <citation type="submission" date="2024-02" db="EMBL/GenBank/DDBJ databases">
        <title>Bacteria isolated from the canopy kelp, Nereocystis luetkeana.</title>
        <authorList>
            <person name="Pfister C.A."/>
            <person name="Younker I.T."/>
            <person name="Light S.H."/>
        </authorList>
    </citation>
    <scope>NUCLEOTIDE SEQUENCE [LARGE SCALE GENOMIC DNA]</scope>
    <source>
        <strain evidence="5 6">TI.2.07</strain>
    </source>
</reference>
<evidence type="ECO:0000256" key="1">
    <source>
        <dbReference type="ARBA" id="ARBA00000822"/>
    </source>
</evidence>
<gene>
    <name evidence="5" type="ORF">V6255_15875</name>
</gene>
<dbReference type="PROSITE" id="PS51910">
    <property type="entry name" value="GH18_2"/>
    <property type="match status" value="1"/>
</dbReference>
<dbReference type="InterPro" id="IPR001223">
    <property type="entry name" value="Glyco_hydro18_cat"/>
</dbReference>
<dbReference type="GO" id="GO:0016787">
    <property type="term" value="F:hydrolase activity"/>
    <property type="evidence" value="ECO:0007669"/>
    <property type="project" value="UniProtKB-KW"/>
</dbReference>
<feature type="signal peptide" evidence="3">
    <location>
        <begin position="1"/>
        <end position="25"/>
    </location>
</feature>
<keyword evidence="6" id="KW-1185">Reference proteome</keyword>
<evidence type="ECO:0000259" key="4">
    <source>
        <dbReference type="PROSITE" id="PS51910"/>
    </source>
</evidence>
<dbReference type="SMART" id="SM00636">
    <property type="entry name" value="Glyco_18"/>
    <property type="match status" value="1"/>
</dbReference>
<evidence type="ECO:0000313" key="6">
    <source>
        <dbReference type="Proteomes" id="UP001366060"/>
    </source>
</evidence>
<protein>
    <recommendedName>
        <fullName evidence="2">chitinase</fullName>
        <ecNumber evidence="2">3.2.1.14</ecNumber>
    </recommendedName>
</protein>
<keyword evidence="3" id="KW-0732">Signal</keyword>
<dbReference type="EC" id="3.2.1.14" evidence="2"/>
<dbReference type="InterPro" id="IPR050314">
    <property type="entry name" value="Glycosyl_Hydrlase_18"/>
</dbReference>